<dbReference type="OrthoDB" id="9808473at2"/>
<reference evidence="2" key="1">
    <citation type="submission" date="2012-02" db="EMBL/GenBank/DDBJ databases">
        <title>The complete genome of Solitalea canadensis DSM 3403.</title>
        <authorList>
            <consortium name="US DOE Joint Genome Institute (JGI-PGF)"/>
            <person name="Lucas S."/>
            <person name="Copeland A."/>
            <person name="Lapidus A."/>
            <person name="Glavina del Rio T."/>
            <person name="Dalin E."/>
            <person name="Tice H."/>
            <person name="Bruce D."/>
            <person name="Goodwin L."/>
            <person name="Pitluck S."/>
            <person name="Peters L."/>
            <person name="Ovchinnikova G."/>
            <person name="Lu M."/>
            <person name="Kyrpides N."/>
            <person name="Mavromatis K."/>
            <person name="Ivanova N."/>
            <person name="Brettin T."/>
            <person name="Detter J.C."/>
            <person name="Han C."/>
            <person name="Larimer F."/>
            <person name="Land M."/>
            <person name="Hauser L."/>
            <person name="Markowitz V."/>
            <person name="Cheng J.-F."/>
            <person name="Hugenholtz P."/>
            <person name="Woyke T."/>
            <person name="Wu D."/>
            <person name="Spring S."/>
            <person name="Schroeder M."/>
            <person name="Kopitz M."/>
            <person name="Brambilla E."/>
            <person name="Klenk H.-P."/>
            <person name="Eisen J.A."/>
        </authorList>
    </citation>
    <scope>NUCLEOTIDE SEQUENCE</scope>
    <source>
        <strain evidence="2">DSM 3403</strain>
    </source>
</reference>
<keyword evidence="3" id="KW-1185">Reference proteome</keyword>
<sequence>MKTKHLVIILIWLGLFLPSKTVSAQSNPSLIAPPFQVGEELKYKFKYGIFNCAEGVMKVEESQKEFNHVKPYRLVAKGETVSAVAMIMKVRNRYDSYVNPNNLKPFLFTESVREGDYKRDSYASFDHKNKVVNSNKGSFPIGDNTLDVLSVLYYARSLDLSGIKKGGTIKFDFFLNDETLPVSITFLGNETIKTAFGKVDCLKFTPSVVEGRVFKKNSRMYLWVTNDANRVPVKAEVEILIGSLRLDLTGYKNLKYPIGYNGEDSVNRASR</sequence>
<dbReference type="eggNOG" id="ENOG502ZB4S">
    <property type="taxonomic scope" value="Bacteria"/>
</dbReference>
<dbReference type="EMBL" id="CP003349">
    <property type="protein sequence ID" value="AFD09288.1"/>
    <property type="molecule type" value="Genomic_DNA"/>
</dbReference>
<feature type="chain" id="PRO_5003613182" description="ATP-dependent exodnase (Exonuclease V) alpha subunit-helicase superfamily I member" evidence="1">
    <location>
        <begin position="25"/>
        <end position="271"/>
    </location>
</feature>
<protein>
    <recommendedName>
        <fullName evidence="4">ATP-dependent exodnase (Exonuclease V) alpha subunit-helicase superfamily I member</fullName>
    </recommendedName>
</protein>
<dbReference type="HOGENOM" id="CLU_073797_0_0_10"/>
<evidence type="ECO:0008006" key="4">
    <source>
        <dbReference type="Google" id="ProtNLM"/>
    </source>
</evidence>
<keyword evidence="1" id="KW-0732">Signal</keyword>
<dbReference type="InterPro" id="IPR021457">
    <property type="entry name" value="DUF3108"/>
</dbReference>
<gene>
    <name evidence="2" type="ordered locus">Solca_4298</name>
</gene>
<dbReference type="RefSeq" id="WP_014682510.1">
    <property type="nucleotide sequence ID" value="NC_017770.1"/>
</dbReference>
<name>H8KMA6_SOLCM</name>
<accession>H8KMA6</accession>
<evidence type="ECO:0000313" key="2">
    <source>
        <dbReference type="EMBL" id="AFD09288.1"/>
    </source>
</evidence>
<dbReference type="KEGG" id="scn:Solca_4298"/>
<evidence type="ECO:0000256" key="1">
    <source>
        <dbReference type="SAM" id="SignalP"/>
    </source>
</evidence>
<organism evidence="2 3">
    <name type="scientific">Solitalea canadensis (strain ATCC 29591 / DSM 3403 / JCM 21819 / LMG 8368 / NBRC 15130 / NCIMB 12057 / USAM 9D)</name>
    <name type="common">Flexibacter canadensis</name>
    <dbReference type="NCBI Taxonomy" id="929556"/>
    <lineage>
        <taxon>Bacteria</taxon>
        <taxon>Pseudomonadati</taxon>
        <taxon>Bacteroidota</taxon>
        <taxon>Sphingobacteriia</taxon>
        <taxon>Sphingobacteriales</taxon>
        <taxon>Sphingobacteriaceae</taxon>
        <taxon>Solitalea</taxon>
    </lineage>
</organism>
<proteinExistence type="predicted"/>
<evidence type="ECO:0000313" key="3">
    <source>
        <dbReference type="Proteomes" id="UP000007590"/>
    </source>
</evidence>
<feature type="signal peptide" evidence="1">
    <location>
        <begin position="1"/>
        <end position="24"/>
    </location>
</feature>
<dbReference type="Proteomes" id="UP000007590">
    <property type="component" value="Chromosome"/>
</dbReference>
<dbReference type="AlphaFoldDB" id="H8KMA6"/>
<dbReference type="Pfam" id="PF11306">
    <property type="entry name" value="DUF3108"/>
    <property type="match status" value="1"/>
</dbReference>
<dbReference type="STRING" id="929556.Solca_4298"/>